<feature type="binding site" evidence="12">
    <location>
        <position position="33"/>
    </location>
    <ligand>
        <name>ATP</name>
        <dbReference type="ChEBI" id="CHEBI:30616"/>
    </ligand>
</feature>
<dbReference type="PROSITE" id="PS00108">
    <property type="entry name" value="PROTEIN_KINASE_ST"/>
    <property type="match status" value="1"/>
</dbReference>
<dbReference type="InterPro" id="IPR016024">
    <property type="entry name" value="ARM-type_fold"/>
</dbReference>
<keyword evidence="6 12" id="KW-0547">Nucleotide-binding</keyword>
<evidence type="ECO:0000256" key="5">
    <source>
        <dbReference type="ARBA" id="ARBA00022679"/>
    </source>
</evidence>
<reference evidence="14" key="1">
    <citation type="submission" date="2016-10" db="EMBL/GenBank/DDBJ databases">
        <authorList>
            <person name="Benchimol M."/>
            <person name="Almeida L.G."/>
            <person name="Vasconcelos A.T."/>
            <person name="Perreira-Neves A."/>
            <person name="Rosa I.A."/>
            <person name="Tasca T."/>
            <person name="Bogo M.R."/>
            <person name="de Souza W."/>
        </authorList>
    </citation>
    <scope>NUCLEOTIDE SEQUENCE [LARGE SCALE GENOMIC DNA]</scope>
    <source>
        <strain evidence="14">K</strain>
    </source>
</reference>
<dbReference type="GO" id="GO:0005737">
    <property type="term" value="C:cytoplasm"/>
    <property type="evidence" value="ECO:0007669"/>
    <property type="project" value="TreeGrafter"/>
</dbReference>
<dbReference type="GeneID" id="94840809"/>
<dbReference type="SUPFAM" id="SSF48371">
    <property type="entry name" value="ARM repeat"/>
    <property type="match status" value="1"/>
</dbReference>
<organism evidence="14 15">
    <name type="scientific">Tritrichomonas foetus</name>
    <dbReference type="NCBI Taxonomy" id="1144522"/>
    <lineage>
        <taxon>Eukaryota</taxon>
        <taxon>Metamonada</taxon>
        <taxon>Parabasalia</taxon>
        <taxon>Tritrichomonadida</taxon>
        <taxon>Tritrichomonadidae</taxon>
        <taxon>Tritrichomonas</taxon>
    </lineage>
</organism>
<dbReference type="InterPro" id="IPR011989">
    <property type="entry name" value="ARM-like"/>
</dbReference>
<dbReference type="VEuPathDB" id="TrichDB:TRFO_28318"/>
<dbReference type="InterPro" id="IPR017441">
    <property type="entry name" value="Protein_kinase_ATP_BS"/>
</dbReference>
<dbReference type="OrthoDB" id="266718at2759"/>
<dbReference type="InterPro" id="IPR008271">
    <property type="entry name" value="Ser/Thr_kinase_AS"/>
</dbReference>
<dbReference type="Pfam" id="PF00069">
    <property type="entry name" value="Pkinase"/>
    <property type="match status" value="1"/>
</dbReference>
<dbReference type="InterPro" id="IPR011009">
    <property type="entry name" value="Kinase-like_dom_sf"/>
</dbReference>
<evidence type="ECO:0000256" key="11">
    <source>
        <dbReference type="ARBA" id="ARBA00048679"/>
    </source>
</evidence>
<sequence>MENYHLIQQIGEGSFGRVYKARRKYTSRMVAIKMINKKGQHEEDLISFRREIDILTKVDHPNIMRLLEVLETDTDFCVVSELARGDLFQIIDDNQTLPENVLRSVSCQLVSAMNHLHQNRIIHRDIKPQNVLIASNNSLKLCDFGFARALSCTTLVLTSIKGTPLYMAPELVKEMPYDEKIDIWSLGVILYELYYGKPPYYTNSIYKLIQMITNDPITWPGTISPEFKDFLQNMLQKDPNHRASCPQLLNHPFIKNIKNKDIHDKMYRFKSDQFHEALVDPLSVNFSPPQLSSPDFQTIMMDPSKYSPEELLDTIKQIPTDNSDSPLTIAFANHFADFLTSPNVAEEASKAATKLLQLDSQKFFQPLSAGIMMLTEGEMPPSAINFFIELLVLPFALDRIHLQNYECPDIRLTTDNAVHLRDRLFGLLFGSEPAALAKSLLFISFLLQVSPEFLEVFCGTFSAQALPVITSTIINKTSSAVTAAAFSILALTLQKNINSFISILPIQQFLDSFSNVLREVPKDIPSFTAFSAGLAFCSTAFSKLCQNSDFQRRNSNRLNPSDYRAFVSTSIIVEHVLESCLSIGSQMPQESLDIACYVAVISSPFLSITLDDLMLDVCVQKLPYLLPYHVPPTLEGVLSLPESAVTPNLPQLLGLFGVSSCAELICDFILQQVNNPHSDYSDMIETLCDAGIIPAICGVISDSGSNCPSSLSLLLAHIVLNFALPNKVLRDNCNEILSTLLSSDTVTETALIISGHFARLSSEFLSPLIQAGVLSYAERALHSEFAVIRARASSLLGNITKHAKLPQENEEVILPILMEELRDENLECRKFAAYAIGNEMYHSESVENYICKDIQAVADLLEASDKKTIEYGGYVIANFIRKNDQFVPDVIKTGALEKIMSLIMERDEVVGVLIQPLSVFCLYDEARKLIKNRGMLQCLQRYSKRGSEIVKTTAQSILHSFEA</sequence>
<comment type="caution">
    <text evidence="14">The sequence shown here is derived from an EMBL/GenBank/DDBJ whole genome shotgun (WGS) entry which is preliminary data.</text>
</comment>
<dbReference type="GO" id="GO:0005856">
    <property type="term" value="C:cytoskeleton"/>
    <property type="evidence" value="ECO:0007669"/>
    <property type="project" value="UniProtKB-SubCell"/>
</dbReference>
<dbReference type="FunFam" id="3.30.200.20:FF:000315">
    <property type="entry name" value="Calcium-dependent protein kinase 3"/>
    <property type="match status" value="1"/>
</dbReference>
<dbReference type="PROSITE" id="PS50011">
    <property type="entry name" value="PROTEIN_KINASE_DOM"/>
    <property type="match status" value="1"/>
</dbReference>
<evidence type="ECO:0000313" key="15">
    <source>
        <dbReference type="Proteomes" id="UP000179807"/>
    </source>
</evidence>
<keyword evidence="15" id="KW-1185">Reference proteome</keyword>
<dbReference type="CDD" id="cd14002">
    <property type="entry name" value="STKc_STK36"/>
    <property type="match status" value="1"/>
</dbReference>
<keyword evidence="8 12" id="KW-0067">ATP-binding</keyword>
<evidence type="ECO:0000259" key="13">
    <source>
        <dbReference type="PROSITE" id="PS50011"/>
    </source>
</evidence>
<dbReference type="SUPFAM" id="SSF56112">
    <property type="entry name" value="Protein kinase-like (PK-like)"/>
    <property type="match status" value="1"/>
</dbReference>
<evidence type="ECO:0000256" key="8">
    <source>
        <dbReference type="ARBA" id="ARBA00022840"/>
    </source>
</evidence>
<dbReference type="PROSITE" id="PS00107">
    <property type="entry name" value="PROTEIN_KINASE_ATP"/>
    <property type="match status" value="1"/>
</dbReference>
<dbReference type="Gene3D" id="1.10.510.10">
    <property type="entry name" value="Transferase(Phosphotransferase) domain 1"/>
    <property type="match status" value="1"/>
</dbReference>
<keyword evidence="4" id="KW-0723">Serine/threonine-protein kinase</keyword>
<comment type="catalytic activity">
    <reaction evidence="11">
        <text>L-seryl-[protein] + ATP = O-phospho-L-seryl-[protein] + ADP + H(+)</text>
        <dbReference type="Rhea" id="RHEA:17989"/>
        <dbReference type="Rhea" id="RHEA-COMP:9863"/>
        <dbReference type="Rhea" id="RHEA-COMP:11604"/>
        <dbReference type="ChEBI" id="CHEBI:15378"/>
        <dbReference type="ChEBI" id="CHEBI:29999"/>
        <dbReference type="ChEBI" id="CHEBI:30616"/>
        <dbReference type="ChEBI" id="CHEBI:83421"/>
        <dbReference type="ChEBI" id="CHEBI:456216"/>
        <dbReference type="EC" id="2.7.11.1"/>
    </reaction>
</comment>
<proteinExistence type="predicted"/>
<dbReference type="Gene3D" id="1.25.10.10">
    <property type="entry name" value="Leucine-rich Repeat Variant"/>
    <property type="match status" value="2"/>
</dbReference>
<protein>
    <recommendedName>
        <fullName evidence="2">non-specific serine/threonine protein kinase</fullName>
        <ecNumber evidence="2">2.7.11.1</ecNumber>
    </recommendedName>
</protein>
<evidence type="ECO:0000256" key="10">
    <source>
        <dbReference type="ARBA" id="ARBA00047899"/>
    </source>
</evidence>
<evidence type="ECO:0000256" key="1">
    <source>
        <dbReference type="ARBA" id="ARBA00004245"/>
    </source>
</evidence>
<keyword evidence="3" id="KW-0963">Cytoplasm</keyword>
<keyword evidence="7 14" id="KW-0418">Kinase</keyword>
<evidence type="ECO:0000256" key="6">
    <source>
        <dbReference type="ARBA" id="ARBA00022741"/>
    </source>
</evidence>
<dbReference type="PANTHER" id="PTHR22983:SF6">
    <property type="entry name" value="SERINE_THREONINE-PROTEIN KINASE 36"/>
    <property type="match status" value="1"/>
</dbReference>
<dbReference type="Proteomes" id="UP000179807">
    <property type="component" value="Unassembled WGS sequence"/>
</dbReference>
<accession>A0A1J4JYH5</accession>
<dbReference type="GO" id="GO:0005524">
    <property type="term" value="F:ATP binding"/>
    <property type="evidence" value="ECO:0007669"/>
    <property type="project" value="UniProtKB-UniRule"/>
</dbReference>
<dbReference type="EMBL" id="MLAK01000801">
    <property type="protein sequence ID" value="OHT04215.1"/>
    <property type="molecule type" value="Genomic_DNA"/>
</dbReference>
<evidence type="ECO:0000256" key="7">
    <source>
        <dbReference type="ARBA" id="ARBA00022777"/>
    </source>
</evidence>
<evidence type="ECO:0000256" key="4">
    <source>
        <dbReference type="ARBA" id="ARBA00022527"/>
    </source>
</evidence>
<dbReference type="FunFam" id="1.10.510.10:FF:000292">
    <property type="entry name" value="Serine/threonine-protein kinase 36"/>
    <property type="match status" value="1"/>
</dbReference>
<feature type="domain" description="Protein kinase" evidence="13">
    <location>
        <begin position="4"/>
        <end position="254"/>
    </location>
</feature>
<evidence type="ECO:0000256" key="3">
    <source>
        <dbReference type="ARBA" id="ARBA00022490"/>
    </source>
</evidence>
<dbReference type="RefSeq" id="XP_068357351.1">
    <property type="nucleotide sequence ID" value="XM_068506105.1"/>
</dbReference>
<dbReference type="EC" id="2.7.11.1" evidence="2"/>
<evidence type="ECO:0000313" key="14">
    <source>
        <dbReference type="EMBL" id="OHT04215.1"/>
    </source>
</evidence>
<keyword evidence="9" id="KW-0206">Cytoskeleton</keyword>
<dbReference type="AlphaFoldDB" id="A0A1J4JYH5"/>
<dbReference type="InterPro" id="IPR000719">
    <property type="entry name" value="Prot_kinase_dom"/>
</dbReference>
<keyword evidence="5" id="KW-0808">Transferase</keyword>
<comment type="catalytic activity">
    <reaction evidence="10">
        <text>L-threonyl-[protein] + ATP = O-phospho-L-threonyl-[protein] + ADP + H(+)</text>
        <dbReference type="Rhea" id="RHEA:46608"/>
        <dbReference type="Rhea" id="RHEA-COMP:11060"/>
        <dbReference type="Rhea" id="RHEA-COMP:11605"/>
        <dbReference type="ChEBI" id="CHEBI:15378"/>
        <dbReference type="ChEBI" id="CHEBI:30013"/>
        <dbReference type="ChEBI" id="CHEBI:30616"/>
        <dbReference type="ChEBI" id="CHEBI:61977"/>
        <dbReference type="ChEBI" id="CHEBI:456216"/>
        <dbReference type="EC" id="2.7.11.1"/>
    </reaction>
</comment>
<dbReference type="PANTHER" id="PTHR22983">
    <property type="entry name" value="PROTEIN KINASE RELATED"/>
    <property type="match status" value="1"/>
</dbReference>
<evidence type="ECO:0000256" key="2">
    <source>
        <dbReference type="ARBA" id="ARBA00012513"/>
    </source>
</evidence>
<evidence type="ECO:0000256" key="9">
    <source>
        <dbReference type="ARBA" id="ARBA00023212"/>
    </source>
</evidence>
<evidence type="ECO:0000256" key="12">
    <source>
        <dbReference type="PROSITE-ProRule" id="PRU10141"/>
    </source>
</evidence>
<dbReference type="SMART" id="SM00220">
    <property type="entry name" value="S_TKc"/>
    <property type="match status" value="1"/>
</dbReference>
<gene>
    <name evidence="14" type="ORF">TRFO_28318</name>
</gene>
<name>A0A1J4JYH5_9EUKA</name>
<dbReference type="GO" id="GO:0004674">
    <property type="term" value="F:protein serine/threonine kinase activity"/>
    <property type="evidence" value="ECO:0007669"/>
    <property type="project" value="UniProtKB-KW"/>
</dbReference>
<comment type="subcellular location">
    <subcellularLocation>
        <location evidence="1">Cytoplasm</location>
        <location evidence="1">Cytoskeleton</location>
    </subcellularLocation>
</comment>